<feature type="compositionally biased region" description="Low complexity" evidence="1">
    <location>
        <begin position="286"/>
        <end position="307"/>
    </location>
</feature>
<evidence type="ECO:0000313" key="4">
    <source>
        <dbReference type="EMBL" id="GDY79062.1"/>
    </source>
</evidence>
<dbReference type="AlphaFoldDB" id="A0A4D4N3J5"/>
<dbReference type="GO" id="GO:0008153">
    <property type="term" value="P:4-aminobenzoate biosynthetic process"/>
    <property type="evidence" value="ECO:0007669"/>
    <property type="project" value="TreeGrafter"/>
</dbReference>
<dbReference type="PANTHER" id="PTHR11236:SF18">
    <property type="entry name" value="AMINODEOXYCHORISMATE SYNTHASE"/>
    <property type="match status" value="1"/>
</dbReference>
<dbReference type="GO" id="GO:0005737">
    <property type="term" value="C:cytoplasm"/>
    <property type="evidence" value="ECO:0007669"/>
    <property type="project" value="TreeGrafter"/>
</dbReference>
<dbReference type="SUPFAM" id="SSF56322">
    <property type="entry name" value="ADC synthase"/>
    <property type="match status" value="1"/>
</dbReference>
<dbReference type="Gene3D" id="3.60.120.10">
    <property type="entry name" value="Anthranilate synthase"/>
    <property type="match status" value="1"/>
</dbReference>
<dbReference type="EMBL" id="BJHY01000001">
    <property type="protein sequence ID" value="GDY79062.1"/>
    <property type="molecule type" value="Genomic_DNA"/>
</dbReference>
<name>A0A4D4N3J5_STRAX</name>
<evidence type="ECO:0000259" key="3">
    <source>
        <dbReference type="Pfam" id="PF04715"/>
    </source>
</evidence>
<organism evidence="4 5">
    <name type="scientific">Streptomyces avermitilis</name>
    <dbReference type="NCBI Taxonomy" id="33903"/>
    <lineage>
        <taxon>Bacteria</taxon>
        <taxon>Bacillati</taxon>
        <taxon>Actinomycetota</taxon>
        <taxon>Actinomycetes</taxon>
        <taxon>Kitasatosporales</taxon>
        <taxon>Streptomycetaceae</taxon>
        <taxon>Streptomyces</taxon>
    </lineage>
</organism>
<dbReference type="InterPro" id="IPR015890">
    <property type="entry name" value="Chorismate_C"/>
</dbReference>
<reference evidence="4 5" key="1">
    <citation type="submission" date="2019-04" db="EMBL/GenBank/DDBJ databases">
        <title>Draft genome sequences of Streptomyces avermitilis ATCC 31267.</title>
        <authorList>
            <person name="Komaki H."/>
            <person name="Tamura T."/>
            <person name="Hosoyama A."/>
        </authorList>
    </citation>
    <scope>NUCLEOTIDE SEQUENCE [LARGE SCALE GENOMIC DNA]</scope>
    <source>
        <strain evidence="4 5">ATCC 31267</strain>
    </source>
</reference>
<comment type="caution">
    <text evidence="4">The sequence shown here is derived from an EMBL/GenBank/DDBJ whole genome shotgun (WGS) entry which is preliminary data.</text>
</comment>
<dbReference type="InterPro" id="IPR005801">
    <property type="entry name" value="ADC_synthase"/>
</dbReference>
<evidence type="ECO:0000313" key="5">
    <source>
        <dbReference type="Proteomes" id="UP000299211"/>
    </source>
</evidence>
<proteinExistence type="predicted"/>
<evidence type="ECO:0008006" key="6">
    <source>
        <dbReference type="Google" id="ProtNLM"/>
    </source>
</evidence>
<dbReference type="Proteomes" id="UP000299211">
    <property type="component" value="Unassembled WGS sequence"/>
</dbReference>
<accession>A0A4D4N3J5</accession>
<dbReference type="InterPro" id="IPR006805">
    <property type="entry name" value="Anth_synth_I_N"/>
</dbReference>
<dbReference type="STRING" id="33903.AQJ43_10640"/>
<evidence type="ECO:0000259" key="2">
    <source>
        <dbReference type="Pfam" id="PF00425"/>
    </source>
</evidence>
<feature type="domain" description="Anthranilate synthase component I N-terminal" evidence="3">
    <location>
        <begin position="4"/>
        <end position="143"/>
    </location>
</feature>
<protein>
    <recommendedName>
        <fullName evidence="6">Anthranilate synthase component I N-terminal domain-containing protein</fullName>
    </recommendedName>
</protein>
<dbReference type="GO" id="GO:0046820">
    <property type="term" value="F:4-amino-4-deoxychorismate synthase activity"/>
    <property type="evidence" value="ECO:0007669"/>
    <property type="project" value="TreeGrafter"/>
</dbReference>
<dbReference type="GO" id="GO:0000162">
    <property type="term" value="P:L-tryptophan biosynthetic process"/>
    <property type="evidence" value="ECO:0007669"/>
    <property type="project" value="TreeGrafter"/>
</dbReference>
<feature type="domain" description="Chorismate-utilising enzyme C-terminal" evidence="2">
    <location>
        <begin position="199"/>
        <end position="270"/>
    </location>
</feature>
<gene>
    <name evidence="4" type="ORF">SAV31267_085470</name>
</gene>
<dbReference type="Pfam" id="PF00425">
    <property type="entry name" value="Chorismate_bind"/>
    <property type="match status" value="1"/>
</dbReference>
<evidence type="ECO:0000256" key="1">
    <source>
        <dbReference type="SAM" id="MobiDB-lite"/>
    </source>
</evidence>
<dbReference type="PANTHER" id="PTHR11236">
    <property type="entry name" value="AMINOBENZOATE/ANTHRANILATE SYNTHASE"/>
    <property type="match status" value="1"/>
</dbReference>
<dbReference type="Pfam" id="PF04715">
    <property type="entry name" value="Anth_synt_I_N"/>
    <property type="match status" value="1"/>
</dbReference>
<dbReference type="InterPro" id="IPR019999">
    <property type="entry name" value="Anth_synth_I-like"/>
</dbReference>
<sequence length="314" mass="34818">MAVDAEAAFTRMYTDAPRAFWLDSSRVEEGQSRFSFFGDGTGPLAEFVRYDVESGLCEIERPGRPVRKVRASVFDYLKRQLVTRQVDATGLPFDFTGGYVGYFGYEVKADCGSVNRHRARTPDACWLFADRLIAVDHQDGATYAVCLAENTRQGAQQAADWLDAAMAQLSFVSSAKPTAPPRPTAPRLDAVEPWLVRDRTTYLADIGTCKRELKDGTSYEICLTNAARLPAPYDPYDFYRVLRRLDPAPYAAYLRFGDLDVAGSSPSVFCGSPATASPRPDPSRAPRPAASGRRRTPGYGTRSPRTTRPARRTW</sequence>
<feature type="region of interest" description="Disordered" evidence="1">
    <location>
        <begin position="271"/>
        <end position="314"/>
    </location>
</feature>